<gene>
    <name evidence="2" type="ORF">NKR23_g4186</name>
</gene>
<evidence type="ECO:0000256" key="1">
    <source>
        <dbReference type="SAM" id="SignalP"/>
    </source>
</evidence>
<protein>
    <submittedName>
        <fullName evidence="2">Uncharacterized protein</fullName>
    </submittedName>
</protein>
<keyword evidence="3" id="KW-1185">Reference proteome</keyword>
<dbReference type="EMBL" id="JANBVO010000009">
    <property type="protein sequence ID" value="KAJ9149860.1"/>
    <property type="molecule type" value="Genomic_DNA"/>
</dbReference>
<evidence type="ECO:0000313" key="3">
    <source>
        <dbReference type="Proteomes" id="UP001174694"/>
    </source>
</evidence>
<name>A0AA38RKN1_9PEZI</name>
<reference evidence="2" key="1">
    <citation type="submission" date="2022-07" db="EMBL/GenBank/DDBJ databases">
        <title>Fungi with potential for degradation of polypropylene.</title>
        <authorList>
            <person name="Gostincar C."/>
        </authorList>
    </citation>
    <scope>NUCLEOTIDE SEQUENCE</scope>
    <source>
        <strain evidence="2">EXF-13308</strain>
    </source>
</reference>
<feature type="signal peptide" evidence="1">
    <location>
        <begin position="1"/>
        <end position="17"/>
    </location>
</feature>
<dbReference type="AlphaFoldDB" id="A0AA38RKN1"/>
<feature type="chain" id="PRO_5041218849" evidence="1">
    <location>
        <begin position="18"/>
        <end position="202"/>
    </location>
</feature>
<evidence type="ECO:0000313" key="2">
    <source>
        <dbReference type="EMBL" id="KAJ9149860.1"/>
    </source>
</evidence>
<keyword evidence="1" id="KW-0732">Signal</keyword>
<accession>A0AA38RKN1</accession>
<sequence>MRPTTFLLAVLAPLVSGFHLPANLPDGIYVAYYNSAGDEVHQPATLEIMNNPETYLDIGAPPAAATAAAVRSLRRADPWRYVCGCGFNMNHGDCDYAVEELKKQCDRADGGVAFVPPGLAWYSIHGGVVAFICNPHGGGTVQGIGRSGLTASYQHITDQCGWYVAGTYWYGVDPVGLDVGYMIYYSGLDFCAHAEGSSRTSC</sequence>
<dbReference type="Proteomes" id="UP001174694">
    <property type="component" value="Unassembled WGS sequence"/>
</dbReference>
<proteinExistence type="predicted"/>
<comment type="caution">
    <text evidence="2">The sequence shown here is derived from an EMBL/GenBank/DDBJ whole genome shotgun (WGS) entry which is preliminary data.</text>
</comment>
<organism evidence="2 3">
    <name type="scientific">Pleurostoma richardsiae</name>
    <dbReference type="NCBI Taxonomy" id="41990"/>
    <lineage>
        <taxon>Eukaryota</taxon>
        <taxon>Fungi</taxon>
        <taxon>Dikarya</taxon>
        <taxon>Ascomycota</taxon>
        <taxon>Pezizomycotina</taxon>
        <taxon>Sordariomycetes</taxon>
        <taxon>Sordariomycetidae</taxon>
        <taxon>Calosphaeriales</taxon>
        <taxon>Pleurostomataceae</taxon>
        <taxon>Pleurostoma</taxon>
    </lineage>
</organism>